<organism evidence="3 4">
    <name type="scientific">Methanosarcina vacuolata Z-761</name>
    <dbReference type="NCBI Taxonomy" id="1434123"/>
    <lineage>
        <taxon>Archaea</taxon>
        <taxon>Methanobacteriati</taxon>
        <taxon>Methanobacteriota</taxon>
        <taxon>Stenosarchaea group</taxon>
        <taxon>Methanomicrobia</taxon>
        <taxon>Methanosarcinales</taxon>
        <taxon>Methanosarcinaceae</taxon>
        <taxon>Methanosarcina</taxon>
    </lineage>
</organism>
<dbReference type="HOGENOM" id="CLU_110565_0_0_2"/>
<dbReference type="AlphaFoldDB" id="A0A0E3LHX9"/>
<dbReference type="EMBL" id="CP009520">
    <property type="protein sequence ID" value="AKB45051.1"/>
    <property type="molecule type" value="Genomic_DNA"/>
</dbReference>
<dbReference type="GeneID" id="24811292"/>
<dbReference type="Gene3D" id="1.20.58.290">
    <property type="entry name" value="Hypothetical membrane protein ta0354_69_121"/>
    <property type="match status" value="1"/>
</dbReference>
<evidence type="ECO:0000313" key="4">
    <source>
        <dbReference type="Proteomes" id="UP000033096"/>
    </source>
</evidence>
<dbReference type="RefSeq" id="WP_048122185.1">
    <property type="nucleotide sequence ID" value="NZ_CP009520.1"/>
</dbReference>
<dbReference type="Pfam" id="PF20766">
    <property type="entry name" value="DUF447_C"/>
    <property type="match status" value="1"/>
</dbReference>
<dbReference type="KEGG" id="mvc:MSVAZ_2782"/>
<protein>
    <submittedName>
        <fullName evidence="3">DUF447 family protein</fullName>
    </submittedName>
</protein>
<accession>A0A0E3LHX9</accession>
<dbReference type="Pfam" id="PF04289">
    <property type="entry name" value="DUF447_N"/>
    <property type="match status" value="1"/>
</dbReference>
<feature type="domain" description="DUF447" evidence="1">
    <location>
        <begin position="33"/>
        <end position="148"/>
    </location>
</feature>
<evidence type="ECO:0000313" key="3">
    <source>
        <dbReference type="EMBL" id="AKB45051.1"/>
    </source>
</evidence>
<gene>
    <name evidence="3" type="ORF">MSVAZ_2782</name>
</gene>
<proteinExistence type="predicted"/>
<dbReference type="Gene3D" id="2.30.110.10">
    <property type="entry name" value="Electron Transport, Fmn-binding Protein, Chain A"/>
    <property type="match status" value="1"/>
</dbReference>
<reference evidence="3 4" key="1">
    <citation type="submission" date="2014-07" db="EMBL/GenBank/DDBJ databases">
        <title>Methanogenic archaea and the global carbon cycle.</title>
        <authorList>
            <person name="Henriksen J.R."/>
            <person name="Luke J."/>
            <person name="Reinhart S."/>
            <person name="Benedict M.N."/>
            <person name="Youngblut N.D."/>
            <person name="Metcalf M.E."/>
            <person name="Whitaker R.J."/>
            <person name="Metcalf W.W."/>
        </authorList>
    </citation>
    <scope>NUCLEOTIDE SEQUENCE [LARGE SCALE GENOMIC DNA]</scope>
    <source>
        <strain evidence="3 4">Z-761</strain>
    </source>
</reference>
<evidence type="ECO:0000259" key="2">
    <source>
        <dbReference type="Pfam" id="PF20766"/>
    </source>
</evidence>
<feature type="domain" description="DUF447" evidence="2">
    <location>
        <begin position="159"/>
        <end position="211"/>
    </location>
</feature>
<keyword evidence="4" id="KW-1185">Reference proteome</keyword>
<dbReference type="PATRIC" id="fig|1434123.4.peg.3416"/>
<dbReference type="SUPFAM" id="SSF50475">
    <property type="entry name" value="FMN-binding split barrel"/>
    <property type="match status" value="1"/>
</dbReference>
<sequence length="215" mass="24036">MTGFFTERRKKRSESSSVDSVDLYSFGIKEGISETIISTGLESPNAAPIGIIVKNGRTFVRLFKGTHTWENVSKEKHLAANIVYDPLLFVRSTFFDLEPSEFDHVSVHGISIPILKTALAWVVFECTDLNDTDHALVADLIPVKAGFNEANWKCLPVPNRGFNAVLEATVHATRYQLTGEEKYLELIRHYESLASKCGGENEKKAMKLLYEVLGL</sequence>
<dbReference type="InterPro" id="IPR007386">
    <property type="entry name" value="DUF447_N"/>
</dbReference>
<evidence type="ECO:0000259" key="1">
    <source>
        <dbReference type="Pfam" id="PF04289"/>
    </source>
</evidence>
<dbReference type="Proteomes" id="UP000033096">
    <property type="component" value="Chromosome"/>
</dbReference>
<name>A0A0E3LHX9_9EURY</name>
<dbReference type="InterPro" id="IPR012349">
    <property type="entry name" value="Split_barrel_FMN-bd"/>
</dbReference>
<dbReference type="InterPro" id="IPR049288">
    <property type="entry name" value="DUF447_C"/>
</dbReference>
<dbReference type="STRING" id="1434123.MSVAZ_2782"/>